<organism evidence="2 3">
    <name type="scientific">Pleurodeles waltl</name>
    <name type="common">Iberian ribbed newt</name>
    <dbReference type="NCBI Taxonomy" id="8319"/>
    <lineage>
        <taxon>Eukaryota</taxon>
        <taxon>Metazoa</taxon>
        <taxon>Chordata</taxon>
        <taxon>Craniata</taxon>
        <taxon>Vertebrata</taxon>
        <taxon>Euteleostomi</taxon>
        <taxon>Amphibia</taxon>
        <taxon>Batrachia</taxon>
        <taxon>Caudata</taxon>
        <taxon>Salamandroidea</taxon>
        <taxon>Salamandridae</taxon>
        <taxon>Pleurodelinae</taxon>
        <taxon>Pleurodeles</taxon>
    </lineage>
</organism>
<name>A0AAV7NSC4_PLEWA</name>
<protein>
    <submittedName>
        <fullName evidence="2">Uncharacterized protein</fullName>
    </submittedName>
</protein>
<keyword evidence="3" id="KW-1185">Reference proteome</keyword>
<sequence length="254" mass="27573">MQARPPLPRLSRFSPAMPELLLEGEVSLRTRCSPHSHLSRAWGRANNAFAVALCCPRAFGPRSVSVDVGGVPHALLTTVVFSRQGPQAWQPRSMVSPLRSPSRALQRPDRGGASSKVLPGPVRPQCRGVTSAGSAHLPRRSFSPARLPVSAAHRDHARSLCGRSGCARHFVSEQLCLLFRCGLSLGPATTLWRSFPCAYPLLDLRWLCPPKLWGCVIRTDADGGSWARAPCFRCSLPGLQATPHLEDIINVLAI</sequence>
<feature type="region of interest" description="Disordered" evidence="1">
    <location>
        <begin position="90"/>
        <end position="118"/>
    </location>
</feature>
<dbReference type="Proteomes" id="UP001066276">
    <property type="component" value="Chromosome 8"/>
</dbReference>
<reference evidence="2" key="1">
    <citation type="journal article" date="2022" name="bioRxiv">
        <title>Sequencing and chromosome-scale assembly of the giantPleurodeles waltlgenome.</title>
        <authorList>
            <person name="Brown T."/>
            <person name="Elewa A."/>
            <person name="Iarovenko S."/>
            <person name="Subramanian E."/>
            <person name="Araus A.J."/>
            <person name="Petzold A."/>
            <person name="Susuki M."/>
            <person name="Suzuki K.-i.T."/>
            <person name="Hayashi T."/>
            <person name="Toyoda A."/>
            <person name="Oliveira C."/>
            <person name="Osipova E."/>
            <person name="Leigh N.D."/>
            <person name="Simon A."/>
            <person name="Yun M.H."/>
        </authorList>
    </citation>
    <scope>NUCLEOTIDE SEQUENCE</scope>
    <source>
        <strain evidence="2">20211129_DDA</strain>
        <tissue evidence="2">Liver</tissue>
    </source>
</reference>
<gene>
    <name evidence="2" type="ORF">NDU88_007134</name>
</gene>
<proteinExistence type="predicted"/>
<evidence type="ECO:0000256" key="1">
    <source>
        <dbReference type="SAM" id="MobiDB-lite"/>
    </source>
</evidence>
<evidence type="ECO:0000313" key="2">
    <source>
        <dbReference type="EMBL" id="KAJ1118947.1"/>
    </source>
</evidence>
<accession>A0AAV7NSC4</accession>
<dbReference type="AlphaFoldDB" id="A0AAV7NSC4"/>
<comment type="caution">
    <text evidence="2">The sequence shown here is derived from an EMBL/GenBank/DDBJ whole genome shotgun (WGS) entry which is preliminary data.</text>
</comment>
<dbReference type="EMBL" id="JANPWB010000012">
    <property type="protein sequence ID" value="KAJ1118947.1"/>
    <property type="molecule type" value="Genomic_DNA"/>
</dbReference>
<evidence type="ECO:0000313" key="3">
    <source>
        <dbReference type="Proteomes" id="UP001066276"/>
    </source>
</evidence>